<gene>
    <name evidence="6" type="ORF">AO090206000014</name>
</gene>
<feature type="compositionally biased region" description="Polar residues" evidence="5">
    <location>
        <begin position="257"/>
        <end position="271"/>
    </location>
</feature>
<evidence type="ECO:0000256" key="1">
    <source>
        <dbReference type="ARBA" id="ARBA00004259"/>
    </source>
</evidence>
<name>Q2PIY3_ASPOR</name>
<evidence type="ECO:0000256" key="3">
    <source>
        <dbReference type="ARBA" id="ARBA00023242"/>
    </source>
</evidence>
<dbReference type="GO" id="GO:0006606">
    <property type="term" value="P:protein import into nucleus"/>
    <property type="evidence" value="ECO:0007669"/>
    <property type="project" value="TreeGrafter"/>
</dbReference>
<comment type="subcellular location">
    <subcellularLocation>
        <location evidence="1">Nucleus envelope</location>
    </subcellularLocation>
    <subcellularLocation>
        <location evidence="4">Nucleus</location>
        <location evidence="4">Nuclear pore complex</location>
    </subcellularLocation>
</comment>
<keyword evidence="4" id="KW-0653">Protein transport</keyword>
<evidence type="ECO:0000313" key="7">
    <source>
        <dbReference type="Proteomes" id="UP000006564"/>
    </source>
</evidence>
<dbReference type="HOGENOM" id="CLU_011846_0_0_1"/>
<reference evidence="6 7" key="1">
    <citation type="journal article" date="2005" name="Nature">
        <title>Genome sequencing and analysis of Aspergillus oryzae.</title>
        <authorList>
            <person name="Machida M."/>
            <person name="Asai K."/>
            <person name="Sano M."/>
            <person name="Tanaka T."/>
            <person name="Kumagai T."/>
            <person name="Terai G."/>
            <person name="Kusumoto K."/>
            <person name="Arima T."/>
            <person name="Akita O."/>
            <person name="Kashiwagi Y."/>
            <person name="Abe K."/>
            <person name="Gomi K."/>
            <person name="Horiuchi H."/>
            <person name="Kitamoto K."/>
            <person name="Kobayashi T."/>
            <person name="Takeuchi M."/>
            <person name="Denning D.W."/>
            <person name="Galagan J.E."/>
            <person name="Nierman W.C."/>
            <person name="Yu J."/>
            <person name="Archer D.B."/>
            <person name="Bennett J.W."/>
            <person name="Bhatnagar D."/>
            <person name="Cleveland T.E."/>
            <person name="Fedorova N.D."/>
            <person name="Gotoh O."/>
            <person name="Horikawa H."/>
            <person name="Hosoyama A."/>
            <person name="Ichinomiya M."/>
            <person name="Igarashi R."/>
            <person name="Iwashita K."/>
            <person name="Juvvadi P.R."/>
            <person name="Kato M."/>
            <person name="Kato Y."/>
            <person name="Kin T."/>
            <person name="Kokubun A."/>
            <person name="Maeda H."/>
            <person name="Maeyama N."/>
            <person name="Maruyama J."/>
            <person name="Nagasaki H."/>
            <person name="Nakajima T."/>
            <person name="Oda K."/>
            <person name="Okada K."/>
            <person name="Paulsen I."/>
            <person name="Sakamoto K."/>
            <person name="Sawano T."/>
            <person name="Takahashi M."/>
            <person name="Takase K."/>
            <person name="Terabayashi Y."/>
            <person name="Wortman J."/>
            <person name="Yamada O."/>
            <person name="Yamagata Y."/>
            <person name="Anazawa H."/>
            <person name="Hata Y."/>
            <person name="Koide Y."/>
            <person name="Komori T."/>
            <person name="Koyama Y."/>
            <person name="Minetoki T."/>
            <person name="Suharnan S."/>
            <person name="Tanaka A."/>
            <person name="Isono K."/>
            <person name="Kuhara S."/>
            <person name="Ogasawara N."/>
            <person name="Kikuchi H."/>
        </authorList>
    </citation>
    <scope>NUCLEOTIDE SEQUENCE [LARGE SCALE GENOMIC DNA]</scope>
    <source>
        <strain evidence="7">ATCC 42149 / RIB 40</strain>
    </source>
</reference>
<dbReference type="GeneID" id="5998640"/>
<feature type="compositionally biased region" description="Low complexity" evidence="5">
    <location>
        <begin position="45"/>
        <end position="68"/>
    </location>
</feature>
<evidence type="ECO:0000256" key="4">
    <source>
        <dbReference type="RuleBase" id="RU364035"/>
    </source>
</evidence>
<dbReference type="PANTHER" id="PTHR11225">
    <property type="entry name" value="NUCLEAR PORE COMPLEX PROTEIN NUP93 NUCLEOPORIN NUP93 DEAD EYE PROTEIN"/>
    <property type="match status" value="1"/>
</dbReference>
<feature type="region of interest" description="Disordered" evidence="5">
    <location>
        <begin position="244"/>
        <end position="276"/>
    </location>
</feature>
<keyword evidence="3 4" id="KW-0539">Nucleus</keyword>
<feature type="compositionally biased region" description="Polar residues" evidence="5">
    <location>
        <begin position="789"/>
        <end position="801"/>
    </location>
</feature>
<dbReference type="GO" id="GO:0017056">
    <property type="term" value="F:structural constituent of nuclear pore"/>
    <property type="evidence" value="ECO:0007669"/>
    <property type="project" value="InterPro"/>
</dbReference>
<sequence length="980" mass="109479">MASTSSNSLFGGGALGATTQPSALFTTNSPMNSVGNTFTQGQSTGSLFSGQPQPQQQSNPSSNLGQSQMQANVTQSSRPPNQSTQPAFFNSLLERGKKRPLSTIGRSSNYEELPSLQLGLDDIRRKARELGNGGTKGPQHIQNSKAHYLLAASGVSPGHTLRDLRSLDHQALVSGPTKEQESFDPDNQKFLRNIQQRGRHAMIAESLTRIHRDFDIFLEEKVDLDWEEQRRRIFQHFGLAQKDDNTGDGRGAFGRSMRQSKQQLGATSSDTAPGVTHRSVFGRSDLHFLREKMGRYADKVQLLNSARLQAHTFPILHEFSEVESHVGGDERQFSEDYLEEAPASRRAISLRKRIVDGSRTFLENLFYNEVESVIAKNPREAQLGGIPTVINKIRAYIRLRAVRKDLAPDGTELQMVGQDYCWILIFYLLRCGFITEAAEYVSQDPGFRSLDHKFVTYMTTYAQNRRLPRDLQQKINGEYQQRSRNAPDNTVDPYRMACYKIIGRCDLSRRRLEGVNQSVEDWMWLQFSLAREDDRVEEVAGDVFGLEDIQTDIAEIGQRVFGKGQEGPGGYGTFFLLQILGGMFEQAVSYLGSYAPVSAVHFAIALAYYGLLRVSDFYTSGEEILSFTVKQYPQINFGYLVIQYTKEFRTGLVEAAIDYFSLLCLNADLPGSLGKSQASVCHEALREYILETREFARLLGDVRSDGTRVKGLIEQRIGLIKLVDQEEFLKTITVQAAAVADDKGLITDAVLLYHLAEDYDRVIDIINRALSDSVAVELGGPSLKLQPLQPRTKQQDAQASGQEALREPGSSLSLTAVEDPVALARNIISIYNMNALYYQRIRPVNRDACGLLLQMMEAKAEVEAGKWTPALDAINALNILPLRARGSVPYIRSAAQAFSSFPTMISRNIGHVVMWSITCIGHERERLRSGTYENEIRQSLADELLVMAKDLMIFSGMVKYKLPPRVYETLARAGAEIGAY</sequence>
<dbReference type="RefSeq" id="XP_023093720.1">
    <property type="nucleotide sequence ID" value="XM_023233191.1"/>
</dbReference>
<keyword evidence="4" id="KW-0472">Membrane</keyword>
<dbReference type="AlphaFoldDB" id="Q2PIY3"/>
<evidence type="ECO:0000256" key="2">
    <source>
        <dbReference type="ARBA" id="ARBA00010186"/>
    </source>
</evidence>
<dbReference type="Proteomes" id="UP000006564">
    <property type="component" value="Chromosome 7"/>
</dbReference>
<protein>
    <recommendedName>
        <fullName evidence="4">Nuclear pore protein</fullName>
    </recommendedName>
</protein>
<accession>Q2PIY3</accession>
<feature type="compositionally biased region" description="Polar residues" evidence="5">
    <location>
        <begin position="69"/>
        <end position="86"/>
    </location>
</feature>
<dbReference type="PANTHER" id="PTHR11225:SF4">
    <property type="entry name" value="NUCLEAR PORE COMPLEX PROTEIN NUP93"/>
    <property type="match status" value="1"/>
</dbReference>
<dbReference type="OMA" id="LLMCGQF"/>
<keyword evidence="4" id="KW-0813">Transport</keyword>
<evidence type="ECO:0000256" key="5">
    <source>
        <dbReference type="SAM" id="MobiDB-lite"/>
    </source>
</evidence>
<keyword evidence="7" id="KW-1185">Reference proteome</keyword>
<proteinExistence type="inferred from homology"/>
<dbReference type="EMBL" id="AP007172">
    <property type="protein sequence ID" value="BAE65391.1"/>
    <property type="molecule type" value="Genomic_DNA"/>
</dbReference>
<feature type="region of interest" description="Disordered" evidence="5">
    <location>
        <begin position="26"/>
        <end position="86"/>
    </location>
</feature>
<feature type="region of interest" description="Disordered" evidence="5">
    <location>
        <begin position="785"/>
        <end position="807"/>
    </location>
</feature>
<dbReference type="VEuPathDB" id="FungiDB:AO090206000014"/>
<dbReference type="InterPro" id="IPR007231">
    <property type="entry name" value="Nucleoporin_int_Nup93/Nic96"/>
</dbReference>
<dbReference type="GO" id="GO:0016973">
    <property type="term" value="P:poly(A)+ mRNA export from nucleus"/>
    <property type="evidence" value="ECO:0007669"/>
    <property type="project" value="TreeGrafter"/>
</dbReference>
<dbReference type="KEGG" id="aor:AO090206000014"/>
<organism evidence="6 7">
    <name type="scientific">Aspergillus oryzae (strain ATCC 42149 / RIB 40)</name>
    <name type="common">Yellow koji mold</name>
    <dbReference type="NCBI Taxonomy" id="510516"/>
    <lineage>
        <taxon>Eukaryota</taxon>
        <taxon>Fungi</taxon>
        <taxon>Dikarya</taxon>
        <taxon>Ascomycota</taxon>
        <taxon>Pezizomycotina</taxon>
        <taxon>Eurotiomycetes</taxon>
        <taxon>Eurotiomycetidae</taxon>
        <taxon>Eurotiales</taxon>
        <taxon>Aspergillaceae</taxon>
        <taxon>Aspergillus</taxon>
        <taxon>Aspergillus subgen. Circumdati</taxon>
    </lineage>
</organism>
<comment type="similarity">
    <text evidence="2 4">Belongs to the nucleoporin interacting component (NIC) family.</text>
</comment>
<feature type="compositionally biased region" description="Polar residues" evidence="5">
    <location>
        <begin position="26"/>
        <end position="44"/>
    </location>
</feature>
<dbReference type="STRING" id="510516.Q2PIY3"/>
<dbReference type="GO" id="GO:0005643">
    <property type="term" value="C:nuclear pore"/>
    <property type="evidence" value="ECO:0007669"/>
    <property type="project" value="UniProtKB-SubCell"/>
</dbReference>
<keyword evidence="4" id="KW-0811">Translocation</keyword>
<evidence type="ECO:0000313" key="6">
    <source>
        <dbReference type="EMBL" id="BAE65391.1"/>
    </source>
</evidence>
<keyword evidence="4" id="KW-0509">mRNA transport</keyword>
<dbReference type="Pfam" id="PF04097">
    <property type="entry name" value="Nic96"/>
    <property type="match status" value="1"/>
</dbReference>
<keyword evidence="4" id="KW-0906">Nuclear pore complex</keyword>